<sequence>MIREILSSDNAKSYQEYIRRVNDLEDAGRHWDSILKENLAKFEKLNESLVMQANKFNFVGLYKGFAELGDNKSKELKSAKYLKFILGILIPFPLLIEILTFAESGALPSGWSSLAKIIPILSLTLILVYFFRVSLLNFNSIRAQLIQIDLRKSLCQFIQNYATYAQEIREHNTDLLVKFEEVIFSNIMPSEDKIPSTFDGIEQLTNLIGALKKGG</sequence>
<dbReference type="RefSeq" id="WP_280029078.1">
    <property type="nucleotide sequence ID" value="NZ_JAOCAP010000005.1"/>
</dbReference>
<evidence type="ECO:0008006" key="4">
    <source>
        <dbReference type="Google" id="ProtNLM"/>
    </source>
</evidence>
<dbReference type="AlphaFoldDB" id="A0AA42TPC4"/>
<feature type="transmembrane region" description="Helical" evidence="1">
    <location>
        <begin position="81"/>
        <end position="102"/>
    </location>
</feature>
<comment type="caution">
    <text evidence="2">The sequence shown here is derived from an EMBL/GenBank/DDBJ whole genome shotgun (WGS) entry which is preliminary data.</text>
</comment>
<organism evidence="2 3">
    <name type="scientific">Enterobacter bugandensis</name>
    <dbReference type="NCBI Taxonomy" id="881260"/>
    <lineage>
        <taxon>Bacteria</taxon>
        <taxon>Pseudomonadati</taxon>
        <taxon>Pseudomonadota</taxon>
        <taxon>Gammaproteobacteria</taxon>
        <taxon>Enterobacterales</taxon>
        <taxon>Enterobacteriaceae</taxon>
        <taxon>Enterobacter</taxon>
    </lineage>
</organism>
<dbReference type="EMBL" id="JAOCAP010000005">
    <property type="protein sequence ID" value="MDH1319259.1"/>
    <property type="molecule type" value="Genomic_DNA"/>
</dbReference>
<reference evidence="2" key="1">
    <citation type="submission" date="2022-09" db="EMBL/GenBank/DDBJ databases">
        <title>Intensive care unit water sources are persistently colonized with multi-drug resistant bacteria and are the site of extensive horizontal gene transfer of antibiotic resistance genes.</title>
        <authorList>
            <person name="Diorio-Toth L."/>
        </authorList>
    </citation>
    <scope>NUCLEOTIDE SEQUENCE</scope>
    <source>
        <strain evidence="2">GD03936</strain>
    </source>
</reference>
<name>A0AA42TPC4_9ENTR</name>
<keyword evidence="1" id="KW-0472">Membrane</keyword>
<keyword evidence="1" id="KW-0812">Transmembrane</keyword>
<evidence type="ECO:0000256" key="1">
    <source>
        <dbReference type="SAM" id="Phobius"/>
    </source>
</evidence>
<evidence type="ECO:0000313" key="2">
    <source>
        <dbReference type="EMBL" id="MDH1319259.1"/>
    </source>
</evidence>
<evidence type="ECO:0000313" key="3">
    <source>
        <dbReference type="Proteomes" id="UP001158416"/>
    </source>
</evidence>
<dbReference type="Proteomes" id="UP001158416">
    <property type="component" value="Unassembled WGS sequence"/>
</dbReference>
<keyword evidence="1" id="KW-1133">Transmembrane helix</keyword>
<protein>
    <recommendedName>
        <fullName evidence="4">SLATT domain-containing protein</fullName>
    </recommendedName>
</protein>
<gene>
    <name evidence="2" type="ORF">N5C39_12855</name>
</gene>
<proteinExistence type="predicted"/>
<feature type="transmembrane region" description="Helical" evidence="1">
    <location>
        <begin position="114"/>
        <end position="135"/>
    </location>
</feature>
<accession>A0AA42TPC4</accession>